<dbReference type="GO" id="GO:0016709">
    <property type="term" value="F:oxidoreductase activity, acting on paired donors, with incorporation or reduction of molecular oxygen, NAD(P)H as one donor, and incorporation of one atom of oxygen"/>
    <property type="evidence" value="ECO:0007669"/>
    <property type="project" value="UniProtKB-ARBA"/>
</dbReference>
<dbReference type="InterPro" id="IPR050641">
    <property type="entry name" value="RIFMO-like"/>
</dbReference>
<comment type="caution">
    <text evidence="6">The sequence shown here is derived from an EMBL/GenBank/DDBJ whole genome shotgun (WGS) entry which is preliminary data.</text>
</comment>
<feature type="region of interest" description="Disordered" evidence="4">
    <location>
        <begin position="228"/>
        <end position="247"/>
    </location>
</feature>
<organism evidence="6 7">
    <name type="scientific">Trinickia symbiotica</name>
    <dbReference type="NCBI Taxonomy" id="863227"/>
    <lineage>
        <taxon>Bacteria</taxon>
        <taxon>Pseudomonadati</taxon>
        <taxon>Pseudomonadota</taxon>
        <taxon>Betaproteobacteria</taxon>
        <taxon>Burkholderiales</taxon>
        <taxon>Burkholderiaceae</taxon>
        <taxon>Trinickia</taxon>
    </lineage>
</organism>
<protein>
    <submittedName>
        <fullName evidence="6">FAD-binding monooxygenase</fullName>
    </submittedName>
</protein>
<comment type="cofactor">
    <cofactor evidence="1">
        <name>FAD</name>
        <dbReference type="ChEBI" id="CHEBI:57692"/>
    </cofactor>
</comment>
<gene>
    <name evidence="6" type="ORF">C9I57_22790</name>
</gene>
<evidence type="ECO:0000256" key="2">
    <source>
        <dbReference type="ARBA" id="ARBA00022630"/>
    </source>
</evidence>
<evidence type="ECO:0000313" key="7">
    <source>
        <dbReference type="Proteomes" id="UP000240638"/>
    </source>
</evidence>
<dbReference type="PANTHER" id="PTHR43004">
    <property type="entry name" value="TRK SYSTEM POTASSIUM UPTAKE PROTEIN"/>
    <property type="match status" value="1"/>
</dbReference>
<dbReference type="AlphaFoldDB" id="A0A2T3XPH1"/>
<name>A0A2T3XPH1_9BURK</name>
<dbReference type="PANTHER" id="PTHR43004:SF19">
    <property type="entry name" value="BINDING MONOOXYGENASE, PUTATIVE (JCVI)-RELATED"/>
    <property type="match status" value="1"/>
</dbReference>
<dbReference type="RefSeq" id="WP_107152895.1">
    <property type="nucleotide sequence ID" value="NZ_PYUC01000012.1"/>
</dbReference>
<dbReference type="InterPro" id="IPR036188">
    <property type="entry name" value="FAD/NAD-bd_sf"/>
</dbReference>
<dbReference type="Gene3D" id="3.40.30.120">
    <property type="match status" value="1"/>
</dbReference>
<keyword evidence="3" id="KW-0274">FAD</keyword>
<dbReference type="Pfam" id="PF01494">
    <property type="entry name" value="FAD_binding_3"/>
    <property type="match status" value="1"/>
</dbReference>
<dbReference type="Gene3D" id="3.50.50.60">
    <property type="entry name" value="FAD/NAD(P)-binding domain"/>
    <property type="match status" value="2"/>
</dbReference>
<dbReference type="Gene3D" id="3.30.9.10">
    <property type="entry name" value="D-Amino Acid Oxidase, subunit A, domain 2"/>
    <property type="match status" value="1"/>
</dbReference>
<keyword evidence="6" id="KW-0503">Monooxygenase</keyword>
<evidence type="ECO:0000256" key="3">
    <source>
        <dbReference type="ARBA" id="ARBA00022827"/>
    </source>
</evidence>
<dbReference type="InterPro" id="IPR002938">
    <property type="entry name" value="FAD-bd"/>
</dbReference>
<dbReference type="EMBL" id="PYUC01000012">
    <property type="protein sequence ID" value="PTB18431.1"/>
    <property type="molecule type" value="Genomic_DNA"/>
</dbReference>
<keyword evidence="2" id="KW-0285">Flavoprotein</keyword>
<feature type="domain" description="FAD-binding" evidence="5">
    <location>
        <begin position="9"/>
        <end position="384"/>
    </location>
</feature>
<dbReference type="Proteomes" id="UP000240638">
    <property type="component" value="Unassembled WGS sequence"/>
</dbReference>
<evidence type="ECO:0000256" key="1">
    <source>
        <dbReference type="ARBA" id="ARBA00001974"/>
    </source>
</evidence>
<dbReference type="SUPFAM" id="SSF51905">
    <property type="entry name" value="FAD/NAD(P)-binding domain"/>
    <property type="match status" value="1"/>
</dbReference>
<proteinExistence type="predicted"/>
<dbReference type="GO" id="GO:0071949">
    <property type="term" value="F:FAD binding"/>
    <property type="evidence" value="ECO:0007669"/>
    <property type="project" value="InterPro"/>
</dbReference>
<keyword evidence="6" id="KW-0560">Oxidoreductase</keyword>
<evidence type="ECO:0000313" key="6">
    <source>
        <dbReference type="EMBL" id="PTB18431.1"/>
    </source>
</evidence>
<dbReference type="PRINTS" id="PR00420">
    <property type="entry name" value="RNGMNOXGNASE"/>
</dbReference>
<accession>A0A2T3XPH1</accession>
<evidence type="ECO:0000259" key="5">
    <source>
        <dbReference type="Pfam" id="PF01494"/>
    </source>
</evidence>
<sequence>MAAPLNEQPVLIVGAGPTGLAAAMSLARARIPVRLIDRAPRPAQHSRAIGIQARTLELFEQHRVVEPFLEAGHRLRAANLYSNGHRLARLDFDPLQTRYPYLLALDQTVTERILTDHLATFGVAIERGVELVSLTQGASRVEVGLRQADGREETAHVTYVVAADGAHSTVRHLLGLNFAGKAFEQTFMLADLHADSDLADDEFHLFASGDGLAAIFPLGGGRHRFIADNPPGDPDGAPPRQEEEEASRVHAKGMAVMAEGEAHEVAAATSIEAREPPAPPIERLRAAAQRRIHRPLELSALEWSSYFRLHSRMVEKLRVQRAFLAGDAAHVHSPAGAQGMNTGIQEAFNLGWKLARVLSGHAPESLLDTYQTERHPIERDVLRQTSFITQLAEAERGPLKLLRDRAMPMLAAFGPLRDAARLMVSELSIQYRRSPLTLERVLDGGPRAGERAPDALVQVIDGPLGRAPGTGYIYDLHDPACYTLFLLVALPIDARTRVDATGALPPEAVGADGDLERLASTIDGALSGAVRIWRVTDASTGGGPSLTEAYGRTRPAFYLLRPDGYLCARGRPASDASALLRHCETWFAAARKQR</sequence>
<reference evidence="6 7" key="1">
    <citation type="submission" date="2018-03" db="EMBL/GenBank/DDBJ databases">
        <title>Whole genome analyses suggest that Burkholderia sensu lato contains two further novel genera in the rhizoxinica-symbiotica group Mycetohabitans gen. nov., and Trinickia gen. nov.: implications for the evolution of diazotrophy and nodulation in the Burkholderiaceae.</title>
        <authorList>
            <person name="Estrada De Los Santos P."/>
            <person name="Palmer M."/>
            <person name="Chavez-Ramirez B."/>
            <person name="Steenkamp E.T."/>
            <person name="Hirsch A.M."/>
            <person name="Manyaka P."/>
            <person name="Maluk M."/>
            <person name="Lafos M."/>
            <person name="Crook M."/>
            <person name="Gross E."/>
            <person name="Simon M.F."/>
            <person name="Bueno Dos Reis Junior F."/>
            <person name="Poole P.S."/>
            <person name="Venter S.N."/>
            <person name="James E.K."/>
        </authorList>
    </citation>
    <scope>NUCLEOTIDE SEQUENCE [LARGE SCALE GENOMIC DNA]</scope>
    <source>
        <strain evidence="6 7">JPY-366</strain>
    </source>
</reference>
<evidence type="ECO:0000256" key="4">
    <source>
        <dbReference type="SAM" id="MobiDB-lite"/>
    </source>
</evidence>